<dbReference type="PANTHER" id="PTHR11439">
    <property type="entry name" value="GAG-POL-RELATED RETROTRANSPOSON"/>
    <property type="match status" value="1"/>
</dbReference>
<gene>
    <name evidence="3" type="primary">LOC130467601</name>
</gene>
<reference evidence="3" key="2">
    <citation type="submission" date="2025-08" db="UniProtKB">
        <authorList>
            <consortium name="RefSeq"/>
        </authorList>
    </citation>
    <scope>IDENTIFICATION</scope>
    <source>
        <tissue evidence="3">Leaf</tissue>
    </source>
</reference>
<feature type="domain" description="Reverse transcriptase Ty1/copia-type" evidence="1">
    <location>
        <begin position="2"/>
        <end position="78"/>
    </location>
</feature>
<dbReference type="CDD" id="cd09272">
    <property type="entry name" value="RNase_HI_RT_Ty1"/>
    <property type="match status" value="1"/>
</dbReference>
<organism evidence="2 3">
    <name type="scientific">Spinacia oleracea</name>
    <name type="common">Spinach</name>
    <dbReference type="NCBI Taxonomy" id="3562"/>
    <lineage>
        <taxon>Eukaryota</taxon>
        <taxon>Viridiplantae</taxon>
        <taxon>Streptophyta</taxon>
        <taxon>Embryophyta</taxon>
        <taxon>Tracheophyta</taxon>
        <taxon>Spermatophyta</taxon>
        <taxon>Magnoliopsida</taxon>
        <taxon>eudicotyledons</taxon>
        <taxon>Gunneridae</taxon>
        <taxon>Pentapetalae</taxon>
        <taxon>Caryophyllales</taxon>
        <taxon>Chenopodiaceae</taxon>
        <taxon>Chenopodioideae</taxon>
        <taxon>Anserineae</taxon>
        <taxon>Spinacia</taxon>
    </lineage>
</organism>
<proteinExistence type="predicted"/>
<keyword evidence="2" id="KW-1185">Reference proteome</keyword>
<dbReference type="InterPro" id="IPR013103">
    <property type="entry name" value="RVT_2"/>
</dbReference>
<dbReference type="InterPro" id="IPR043502">
    <property type="entry name" value="DNA/RNA_pol_sf"/>
</dbReference>
<sequence>MSTVRCLISLAASKNWRIFQLDINNAFLHGHLDEEVYMKILVGVTAPPGFVCKLNKSLYGLKQASRQWFARLHSELKSQDSGDLTVVAVYVDDILITGSNEDKIAALKSHLHLTFSIKDLGVLNFFLGIEVSHTNEGYILTQKKYTKELLQDCELDISKPVVTPFPLNLKLTTEGTPYHNAELYRCYVGKLNFLTHTRPDISFAVQCLSQFMHSPTLQHIEALTHTLRYIHSTSGQGILLRATEQLTLQAFSDSDWAACPTTRRSVTGYVLLLGNSPISWKSKKQSTISKSSSEAEYRAMSQAAAEVTWIVRLLEELGVHNLKPVALHCDNQSAIHIATNPIFHERTKHIEVDCHFTRDKVLEGLLHLSYLPTHNQLADIFTKVLPGAQHRNLSTKLGMINDSPMPSLRGGGGCWYSAQLSNTASNMITTTANKQGCNNHFF</sequence>
<protein>
    <submittedName>
        <fullName evidence="3">Uncharacterized mitochondrial protein AtMg00810-like</fullName>
    </submittedName>
</protein>
<reference evidence="2" key="1">
    <citation type="journal article" date="2021" name="Nat. Commun.">
        <title>Genomic analyses provide insights into spinach domestication and the genetic basis of agronomic traits.</title>
        <authorList>
            <person name="Cai X."/>
            <person name="Sun X."/>
            <person name="Xu C."/>
            <person name="Sun H."/>
            <person name="Wang X."/>
            <person name="Ge C."/>
            <person name="Zhang Z."/>
            <person name="Wang Q."/>
            <person name="Fei Z."/>
            <person name="Jiao C."/>
            <person name="Wang Q."/>
        </authorList>
    </citation>
    <scope>NUCLEOTIDE SEQUENCE [LARGE SCALE GENOMIC DNA]</scope>
    <source>
        <strain evidence="2">cv. Varoflay</strain>
    </source>
</reference>
<accession>A0ABM3R930</accession>
<dbReference type="RefSeq" id="XP_056692135.1">
    <property type="nucleotide sequence ID" value="XM_056836157.1"/>
</dbReference>
<dbReference type="SUPFAM" id="SSF56672">
    <property type="entry name" value="DNA/RNA polymerases"/>
    <property type="match status" value="1"/>
</dbReference>
<feature type="domain" description="Reverse transcriptase Ty1/copia-type" evidence="1">
    <location>
        <begin position="82"/>
        <end position="164"/>
    </location>
</feature>
<dbReference type="PANTHER" id="PTHR11439:SF498">
    <property type="entry name" value="DNAK FAMILY PROTEIN"/>
    <property type="match status" value="1"/>
</dbReference>
<evidence type="ECO:0000313" key="3">
    <source>
        <dbReference type="RefSeq" id="XP_056692135.1"/>
    </source>
</evidence>
<evidence type="ECO:0000313" key="2">
    <source>
        <dbReference type="Proteomes" id="UP000813463"/>
    </source>
</evidence>
<dbReference type="Pfam" id="PF07727">
    <property type="entry name" value="RVT_2"/>
    <property type="match status" value="2"/>
</dbReference>
<dbReference type="Proteomes" id="UP000813463">
    <property type="component" value="Chromosome 2"/>
</dbReference>
<dbReference type="GeneID" id="130467601"/>
<name>A0ABM3R930_SPIOL</name>
<evidence type="ECO:0000259" key="1">
    <source>
        <dbReference type="Pfam" id="PF07727"/>
    </source>
</evidence>